<name>C5EBN6_BIFLI</name>
<gene>
    <name evidence="2" type="ORF">BLIG_01754</name>
</gene>
<dbReference type="HOGENOM" id="CLU_2894990_0_0_11"/>
<sequence>MYRIRAGRCACPKARNTLYEKPIAGSGPVSRSRDSPQSLRDSSPHRGRAVKRTAQWAVRRRG</sequence>
<proteinExistence type="predicted"/>
<evidence type="ECO:0000256" key="1">
    <source>
        <dbReference type="SAM" id="MobiDB-lite"/>
    </source>
</evidence>
<feature type="region of interest" description="Disordered" evidence="1">
    <location>
        <begin position="20"/>
        <end position="62"/>
    </location>
</feature>
<evidence type="ECO:0000313" key="2">
    <source>
        <dbReference type="EMBL" id="EEQ55430.1"/>
    </source>
</evidence>
<organism evidence="2">
    <name type="scientific">Bifidobacterium longum subsp. infantis CCUG 52486</name>
    <dbReference type="NCBI Taxonomy" id="537937"/>
    <lineage>
        <taxon>Bacteria</taxon>
        <taxon>Bacillati</taxon>
        <taxon>Actinomycetota</taxon>
        <taxon>Actinomycetes</taxon>
        <taxon>Bifidobacteriales</taxon>
        <taxon>Bifidobacteriaceae</taxon>
        <taxon>Bifidobacterium</taxon>
    </lineage>
</organism>
<dbReference type="EMBL" id="DS990240">
    <property type="protein sequence ID" value="EEQ55430.1"/>
    <property type="molecule type" value="Genomic_DNA"/>
</dbReference>
<reference evidence="2" key="1">
    <citation type="submission" date="2008-08" db="EMBL/GenBank/DDBJ databases">
        <title>Annotation of Bifidobacterium longum subsp. infantis CCUG 52486.</title>
        <authorList>
            <consortium name="The Broad Institute Genome Sequencing Platform"/>
            <person name="Gougoulias C."/>
            <person name="Tuohy K.M."/>
            <person name="Gibson G.R."/>
            <person name="Ward D."/>
            <person name="Mehta T."/>
            <person name="Young S."/>
            <person name="Jaffe D."/>
            <person name="Gnerre S."/>
            <person name="Berlin A."/>
            <person name="Heiman D."/>
            <person name="Hepburn T."/>
            <person name="Shea T."/>
            <person name="Sykes S."/>
            <person name="Alvarado L."/>
            <person name="Kodira C."/>
            <person name="Borodovsky M."/>
            <person name="Lander E."/>
            <person name="Galagan J."/>
            <person name="Nusbaum C."/>
            <person name="Birren B."/>
        </authorList>
    </citation>
    <scope>NUCLEOTIDE SEQUENCE [LARGE SCALE GENOMIC DNA]</scope>
    <source>
        <strain evidence="2">CCUG 52486</strain>
    </source>
</reference>
<dbReference type="AlphaFoldDB" id="C5EBN6"/>
<protein>
    <submittedName>
        <fullName evidence="2">Uncharacterized protein</fullName>
    </submittedName>
</protein>
<accession>C5EBN6</accession>
<dbReference type="Proteomes" id="UP000005084">
    <property type="component" value="Unassembled WGS sequence"/>
</dbReference>